<protein>
    <submittedName>
        <fullName evidence="6">Methyltransferase small</fullName>
    </submittedName>
</protein>
<evidence type="ECO:0000256" key="1">
    <source>
        <dbReference type="ARBA" id="ARBA00022603"/>
    </source>
</evidence>
<dbReference type="Proteomes" id="UP000005695">
    <property type="component" value="Unassembled WGS sequence"/>
</dbReference>
<dbReference type="GO" id="GO:0003723">
    <property type="term" value="F:RNA binding"/>
    <property type="evidence" value="ECO:0007669"/>
    <property type="project" value="InterPro"/>
</dbReference>
<keyword evidence="3" id="KW-0949">S-adenosyl-L-methionine</keyword>
<dbReference type="InterPro" id="IPR036974">
    <property type="entry name" value="PUA_sf"/>
</dbReference>
<dbReference type="OrthoDB" id="9805492at2"/>
<dbReference type="SUPFAM" id="SSF88697">
    <property type="entry name" value="PUA domain-like"/>
    <property type="match status" value="1"/>
</dbReference>
<comment type="caution">
    <text evidence="6">The sequence shown here is derived from an EMBL/GenBank/DDBJ whole genome shotgun (WGS) entry which is preliminary data.</text>
</comment>
<evidence type="ECO:0000313" key="7">
    <source>
        <dbReference type="Proteomes" id="UP000005695"/>
    </source>
</evidence>
<proteinExistence type="predicted"/>
<evidence type="ECO:0000313" key="6">
    <source>
        <dbReference type="EMBL" id="EAT15113.1"/>
    </source>
</evidence>
<reference evidence="6" key="2">
    <citation type="submission" date="2006-05" db="EMBL/GenBank/DDBJ databases">
        <title>Sequencing of the draft genome and assembly of Desulfuromonas acetoxidans DSM 684.</title>
        <authorList>
            <consortium name="US DOE Joint Genome Institute (JGI-PGF)"/>
            <person name="Copeland A."/>
            <person name="Lucas S."/>
            <person name="Lapidus A."/>
            <person name="Barry K."/>
            <person name="Detter J.C."/>
            <person name="Glavina del Rio T."/>
            <person name="Hammon N."/>
            <person name="Israni S."/>
            <person name="Dalin E."/>
            <person name="Tice H."/>
            <person name="Bruce D."/>
            <person name="Pitluck S."/>
            <person name="Richardson P."/>
        </authorList>
    </citation>
    <scope>NUCLEOTIDE SEQUENCE [LARGE SCALE GENOMIC DNA]</scope>
    <source>
        <strain evidence="6">DSM 684</strain>
    </source>
</reference>
<accession>Q1JY83</accession>
<dbReference type="Gene3D" id="3.30.750.80">
    <property type="entry name" value="RNA methyltransferase domain (HRMD) like"/>
    <property type="match status" value="1"/>
</dbReference>
<dbReference type="CDD" id="cd02440">
    <property type="entry name" value="AdoMet_MTases"/>
    <property type="match status" value="1"/>
</dbReference>
<dbReference type="InterPro" id="IPR041532">
    <property type="entry name" value="RlmI-like_PUA"/>
</dbReference>
<dbReference type="Gene3D" id="2.30.130.10">
    <property type="entry name" value="PUA domain"/>
    <property type="match status" value="1"/>
</dbReference>
<feature type="domain" description="S-adenosylmethionine-dependent methyltransferase" evidence="4">
    <location>
        <begin position="176"/>
        <end position="361"/>
    </location>
</feature>
<keyword evidence="1 6" id="KW-0489">Methyltransferase</keyword>
<dbReference type="CDD" id="cd11572">
    <property type="entry name" value="RlmI_M_like"/>
    <property type="match status" value="1"/>
</dbReference>
<dbReference type="SUPFAM" id="SSF53335">
    <property type="entry name" value="S-adenosyl-L-methionine-dependent methyltransferases"/>
    <property type="match status" value="1"/>
</dbReference>
<evidence type="ECO:0000259" key="4">
    <source>
        <dbReference type="Pfam" id="PF10672"/>
    </source>
</evidence>
<sequence length="402" mass="45150">MKRQQRKSCVIGPQTEQMLKLGHPWVIEDRFTRKWPTLKCGELVTLTSEQGKALAIALVDPGQRIVARVLGDAGMMLNGEWFRQKIHRAEQRRRDHAGLDGTNAYRVINGEGDGLPGLTVERYDGYLMIQLYSRSWEPHLNMLVQALQQEFQPDGIYEKFRPQKTRELEKKGSKRFSRLLAGSAVPDRYTVEENHLTYRVSLEEGLNTGLFMDQRANRRDLAERCQGKRVLNLFCYTGAFSVAAAASGATRVTSVDASPHYLDQARENFGLNRINAKRHAFICGDCFDVLPDLLAQGERFDIVIMDPPSFSTTTKNRFTTQGGTAKLVAQAMALLEDGGLLITSSNHQKVDLADYLKELRRGALEAGSDLTVLKTAGQAEDFPYPVTFPEGRYLKYVMAVKG</sequence>
<keyword evidence="2" id="KW-0808">Transferase</keyword>
<dbReference type="PANTHER" id="PTHR43042:SF3">
    <property type="entry name" value="RIBOSOMAL RNA LARGE SUBUNIT METHYLTRANSFERASE YWBD-RELATED"/>
    <property type="match status" value="1"/>
</dbReference>
<dbReference type="GO" id="GO:0032259">
    <property type="term" value="P:methylation"/>
    <property type="evidence" value="ECO:0007669"/>
    <property type="project" value="UniProtKB-KW"/>
</dbReference>
<evidence type="ECO:0000256" key="3">
    <source>
        <dbReference type="ARBA" id="ARBA00022691"/>
    </source>
</evidence>
<dbReference type="Pfam" id="PF10672">
    <property type="entry name" value="Methyltrans_SAM"/>
    <property type="match status" value="1"/>
</dbReference>
<dbReference type="Gene3D" id="3.40.50.150">
    <property type="entry name" value="Vaccinia Virus protein VP39"/>
    <property type="match status" value="1"/>
</dbReference>
<dbReference type="InterPro" id="IPR015947">
    <property type="entry name" value="PUA-like_sf"/>
</dbReference>
<dbReference type="GO" id="GO:0008168">
    <property type="term" value="F:methyltransferase activity"/>
    <property type="evidence" value="ECO:0007669"/>
    <property type="project" value="UniProtKB-KW"/>
</dbReference>
<dbReference type="PANTHER" id="PTHR43042">
    <property type="entry name" value="SAM-DEPENDENT METHYLTRANSFERASE"/>
    <property type="match status" value="1"/>
</dbReference>
<feature type="domain" description="RlmI-like PUA" evidence="5">
    <location>
        <begin position="13"/>
        <end position="70"/>
    </location>
</feature>
<keyword evidence="7" id="KW-1185">Reference proteome</keyword>
<dbReference type="InterPro" id="IPR019614">
    <property type="entry name" value="SAM-dep_methyl-trfase"/>
</dbReference>
<evidence type="ECO:0000259" key="5">
    <source>
        <dbReference type="Pfam" id="PF17785"/>
    </source>
</evidence>
<dbReference type="Pfam" id="PF17785">
    <property type="entry name" value="PUA_3"/>
    <property type="match status" value="1"/>
</dbReference>
<organism evidence="6 7">
    <name type="scientific">Desulfuromonas acetoxidans (strain DSM 684 / 11070)</name>
    <dbReference type="NCBI Taxonomy" id="281689"/>
    <lineage>
        <taxon>Bacteria</taxon>
        <taxon>Pseudomonadati</taxon>
        <taxon>Thermodesulfobacteriota</taxon>
        <taxon>Desulfuromonadia</taxon>
        <taxon>Desulfuromonadales</taxon>
        <taxon>Desulfuromonadaceae</taxon>
        <taxon>Desulfuromonas</taxon>
    </lineage>
</organism>
<dbReference type="AlphaFoldDB" id="Q1JY83"/>
<name>Q1JY83_DESA6</name>
<dbReference type="InterPro" id="IPR029063">
    <property type="entry name" value="SAM-dependent_MTases_sf"/>
</dbReference>
<dbReference type="RefSeq" id="WP_006001327.1">
    <property type="nucleotide sequence ID" value="NZ_AAEW02000013.1"/>
</dbReference>
<gene>
    <name evidence="6" type="ORF">Dace_0483</name>
</gene>
<reference evidence="6" key="1">
    <citation type="submission" date="2006-05" db="EMBL/GenBank/DDBJ databases">
        <title>Annotation of the draft genome assembly of Desulfuromonas acetoxidans DSM 684.</title>
        <authorList>
            <consortium name="US DOE Joint Genome Institute (JGI-ORNL)"/>
            <person name="Larimer F."/>
            <person name="Land M."/>
            <person name="Hauser L."/>
        </authorList>
    </citation>
    <scope>NUCLEOTIDE SEQUENCE [LARGE SCALE GENOMIC DNA]</scope>
    <source>
        <strain evidence="6">DSM 684</strain>
    </source>
</reference>
<evidence type="ECO:0000256" key="2">
    <source>
        <dbReference type="ARBA" id="ARBA00022679"/>
    </source>
</evidence>
<dbReference type="EMBL" id="AAEW02000013">
    <property type="protein sequence ID" value="EAT15113.1"/>
    <property type="molecule type" value="Genomic_DNA"/>
</dbReference>